<dbReference type="PANTHER" id="PTHR43386">
    <property type="entry name" value="OLIGOPEPTIDE TRANSPORT SYSTEM PERMEASE PROTEIN APPC"/>
    <property type="match status" value="1"/>
</dbReference>
<keyword evidence="6 7" id="KW-0472">Membrane</keyword>
<feature type="transmembrane region" description="Helical" evidence="7">
    <location>
        <begin position="235"/>
        <end position="255"/>
    </location>
</feature>
<dbReference type="InterPro" id="IPR000515">
    <property type="entry name" value="MetI-like"/>
</dbReference>
<evidence type="ECO:0000256" key="3">
    <source>
        <dbReference type="ARBA" id="ARBA00022475"/>
    </source>
</evidence>
<dbReference type="Gene3D" id="1.10.3720.10">
    <property type="entry name" value="MetI-like"/>
    <property type="match status" value="1"/>
</dbReference>
<dbReference type="InterPro" id="IPR035906">
    <property type="entry name" value="MetI-like_sf"/>
</dbReference>
<evidence type="ECO:0000256" key="6">
    <source>
        <dbReference type="ARBA" id="ARBA00023136"/>
    </source>
</evidence>
<dbReference type="Proteomes" id="UP000321034">
    <property type="component" value="Unassembled WGS sequence"/>
</dbReference>
<dbReference type="Pfam" id="PF00528">
    <property type="entry name" value="BPD_transp_1"/>
    <property type="match status" value="1"/>
</dbReference>
<keyword evidence="3" id="KW-1003">Cell membrane</keyword>
<feature type="transmembrane region" description="Helical" evidence="7">
    <location>
        <begin position="133"/>
        <end position="151"/>
    </location>
</feature>
<gene>
    <name evidence="9" type="ORF">FVP77_01700</name>
</gene>
<evidence type="ECO:0000259" key="8">
    <source>
        <dbReference type="PROSITE" id="PS50928"/>
    </source>
</evidence>
<organism evidence="9 10">
    <name type="scientific">Microbacterium hatanonis</name>
    <dbReference type="NCBI Taxonomy" id="404366"/>
    <lineage>
        <taxon>Bacteria</taxon>
        <taxon>Bacillati</taxon>
        <taxon>Actinomycetota</taxon>
        <taxon>Actinomycetes</taxon>
        <taxon>Micrococcales</taxon>
        <taxon>Microbacteriaceae</taxon>
        <taxon>Microbacterium</taxon>
    </lineage>
</organism>
<evidence type="ECO:0000256" key="1">
    <source>
        <dbReference type="ARBA" id="ARBA00004651"/>
    </source>
</evidence>
<dbReference type="GO" id="GO:0005886">
    <property type="term" value="C:plasma membrane"/>
    <property type="evidence" value="ECO:0007669"/>
    <property type="project" value="UniProtKB-SubCell"/>
</dbReference>
<comment type="subcellular location">
    <subcellularLocation>
        <location evidence="1 7">Cell membrane</location>
        <topology evidence="1 7">Multi-pass membrane protein</topology>
    </subcellularLocation>
</comment>
<dbReference type="AlphaFoldDB" id="A0A5C8I047"/>
<dbReference type="GO" id="GO:0055085">
    <property type="term" value="P:transmembrane transport"/>
    <property type="evidence" value="ECO:0007669"/>
    <property type="project" value="InterPro"/>
</dbReference>
<dbReference type="InterPro" id="IPR050366">
    <property type="entry name" value="BP-dependent_transpt_permease"/>
</dbReference>
<feature type="domain" description="ABC transmembrane type-1" evidence="8">
    <location>
        <begin position="69"/>
        <end position="258"/>
    </location>
</feature>
<evidence type="ECO:0000256" key="7">
    <source>
        <dbReference type="RuleBase" id="RU363032"/>
    </source>
</evidence>
<keyword evidence="5 7" id="KW-1133">Transmembrane helix</keyword>
<dbReference type="PANTHER" id="PTHR43386:SF1">
    <property type="entry name" value="D,D-DIPEPTIDE TRANSPORT SYSTEM PERMEASE PROTEIN DDPC-RELATED"/>
    <property type="match status" value="1"/>
</dbReference>
<comment type="similarity">
    <text evidence="7">Belongs to the binding-protein-dependent transport system permease family.</text>
</comment>
<evidence type="ECO:0000256" key="2">
    <source>
        <dbReference type="ARBA" id="ARBA00022448"/>
    </source>
</evidence>
<evidence type="ECO:0000256" key="5">
    <source>
        <dbReference type="ARBA" id="ARBA00022989"/>
    </source>
</evidence>
<protein>
    <submittedName>
        <fullName evidence="9">ABC transporter permease</fullName>
    </submittedName>
</protein>
<dbReference type="PROSITE" id="PS50928">
    <property type="entry name" value="ABC_TM1"/>
    <property type="match status" value="1"/>
</dbReference>
<name>A0A5C8I047_9MICO</name>
<keyword evidence="10" id="KW-1185">Reference proteome</keyword>
<evidence type="ECO:0000313" key="10">
    <source>
        <dbReference type="Proteomes" id="UP000321034"/>
    </source>
</evidence>
<dbReference type="SUPFAM" id="SSF161098">
    <property type="entry name" value="MetI-like"/>
    <property type="match status" value="1"/>
</dbReference>
<feature type="transmembrane region" description="Helical" evidence="7">
    <location>
        <begin position="108"/>
        <end position="127"/>
    </location>
</feature>
<feature type="transmembrane region" description="Helical" evidence="7">
    <location>
        <begin position="73"/>
        <end position="96"/>
    </location>
</feature>
<accession>A0A5C8I047</accession>
<reference evidence="9 10" key="1">
    <citation type="submission" date="2019-08" db="EMBL/GenBank/DDBJ databases">
        <authorList>
            <person name="Dong K."/>
        </authorList>
    </citation>
    <scope>NUCLEOTIDE SEQUENCE [LARGE SCALE GENOMIC DNA]</scope>
    <source>
        <strain evidence="9 10">JCM14558</strain>
    </source>
</reference>
<evidence type="ECO:0000256" key="4">
    <source>
        <dbReference type="ARBA" id="ARBA00022692"/>
    </source>
</evidence>
<dbReference type="OrthoDB" id="9812701at2"/>
<comment type="caution">
    <text evidence="9">The sequence shown here is derived from an EMBL/GenBank/DDBJ whole genome shotgun (WGS) entry which is preliminary data.</text>
</comment>
<dbReference type="RefSeq" id="WP_147892966.1">
    <property type="nucleotide sequence ID" value="NZ_BAAANR010000001.1"/>
</dbReference>
<sequence length="265" mass="27162">MTVLRKPALVLAILVLALTAAALIAPELLAPYDPFDSVGTARLAPPSPEHLFGTDHLARDVFSRVIYGARLSLFAAGLAVVGGVVVGSIIGLVTGYVGGAVDFVAMRFVDVLIAIPGILLALIVVASLGFGPLSIALGVGLGTAGSFARVMRSQVLRVRGEEYIEAARTLGVRGPAILVRHVLPNAARPIIAMAALELALAILSVSALSFLGFGAQPPAPEWGALVSAGRDFVATAPWLSLLPGAVILAIVLSVNQVSRSIGGTR</sequence>
<keyword evidence="4 7" id="KW-0812">Transmembrane</keyword>
<dbReference type="EMBL" id="VRSV01000001">
    <property type="protein sequence ID" value="TXK12226.1"/>
    <property type="molecule type" value="Genomic_DNA"/>
</dbReference>
<dbReference type="CDD" id="cd06261">
    <property type="entry name" value="TM_PBP2"/>
    <property type="match status" value="1"/>
</dbReference>
<feature type="transmembrane region" description="Helical" evidence="7">
    <location>
        <begin position="190"/>
        <end position="215"/>
    </location>
</feature>
<evidence type="ECO:0000313" key="9">
    <source>
        <dbReference type="EMBL" id="TXK12226.1"/>
    </source>
</evidence>
<keyword evidence="2 7" id="KW-0813">Transport</keyword>
<proteinExistence type="inferred from homology"/>